<dbReference type="InterPro" id="IPR050268">
    <property type="entry name" value="NADH-dep_flavin_reductase"/>
</dbReference>
<feature type="domain" description="Flavin reductase like" evidence="2">
    <location>
        <begin position="18"/>
        <end position="158"/>
    </location>
</feature>
<keyword evidence="1" id="KW-0560">Oxidoreductase</keyword>
<dbReference type="InterPro" id="IPR012349">
    <property type="entry name" value="Split_barrel_FMN-bd"/>
</dbReference>
<dbReference type="SUPFAM" id="SSF50475">
    <property type="entry name" value="FMN-binding split barrel"/>
    <property type="match status" value="1"/>
</dbReference>
<evidence type="ECO:0000256" key="1">
    <source>
        <dbReference type="ARBA" id="ARBA00023002"/>
    </source>
</evidence>
<dbReference type="PANTHER" id="PTHR30466:SF1">
    <property type="entry name" value="FMN REDUCTASE (NADH) RUTF"/>
    <property type="match status" value="1"/>
</dbReference>
<dbReference type="InterPro" id="IPR002563">
    <property type="entry name" value="Flavin_Rdtase-like_dom"/>
</dbReference>
<dbReference type="PANTHER" id="PTHR30466">
    <property type="entry name" value="FLAVIN REDUCTASE"/>
    <property type="match status" value="1"/>
</dbReference>
<comment type="caution">
    <text evidence="3">The sequence shown here is derived from an EMBL/GenBank/DDBJ whole genome shotgun (WGS) entry which is preliminary data.</text>
</comment>
<reference evidence="4" key="1">
    <citation type="journal article" date="2019" name="Int. J. Syst. Evol. Microbiol.">
        <title>The Global Catalogue of Microorganisms (GCM) 10K type strain sequencing project: providing services to taxonomists for standard genome sequencing and annotation.</title>
        <authorList>
            <consortium name="The Broad Institute Genomics Platform"/>
            <consortium name="The Broad Institute Genome Sequencing Center for Infectious Disease"/>
            <person name="Wu L."/>
            <person name="Ma J."/>
        </authorList>
    </citation>
    <scope>NUCLEOTIDE SEQUENCE [LARGE SCALE GENOMIC DNA]</scope>
    <source>
        <strain evidence="4">JCM 17906</strain>
    </source>
</reference>
<dbReference type="Proteomes" id="UP001501598">
    <property type="component" value="Unassembled WGS sequence"/>
</dbReference>
<gene>
    <name evidence="3" type="ORF">GCM10023175_72360</name>
</gene>
<dbReference type="EMBL" id="BAABGT010000124">
    <property type="protein sequence ID" value="GAA4561052.1"/>
    <property type="molecule type" value="Genomic_DNA"/>
</dbReference>
<evidence type="ECO:0000259" key="2">
    <source>
        <dbReference type="SMART" id="SM00903"/>
    </source>
</evidence>
<sequence>MSSKSRARTEQLEFRRCLGAFPTGVTVVTYDTPDGRRGATVNSFVSVSLDPALVLVSIGAGARARTGLEGAPFAVNILGAHQSDVAVHFAGRPSDALRVPWQAEASVPRLRECAAWLECLPWRSVEAGDHTLFIGEVVAFGHDPSAAPLIFHAGVFADKQSNPPHARRPSLAERLDRRRDFEIWSDAGVTSSAVPA</sequence>
<proteinExistence type="predicted"/>
<protein>
    <recommendedName>
        <fullName evidence="2">Flavin reductase like domain-containing protein</fullName>
    </recommendedName>
</protein>
<evidence type="ECO:0000313" key="3">
    <source>
        <dbReference type="EMBL" id="GAA4561052.1"/>
    </source>
</evidence>
<evidence type="ECO:0000313" key="4">
    <source>
        <dbReference type="Proteomes" id="UP001501598"/>
    </source>
</evidence>
<dbReference type="SMART" id="SM00903">
    <property type="entry name" value="Flavin_Reduct"/>
    <property type="match status" value="1"/>
</dbReference>
<name>A0ABP8S3Y1_9PSEU</name>
<dbReference type="RefSeq" id="WP_345428927.1">
    <property type="nucleotide sequence ID" value="NZ_BAABGT010000124.1"/>
</dbReference>
<dbReference type="Gene3D" id="2.30.110.10">
    <property type="entry name" value="Electron Transport, Fmn-binding Protein, Chain A"/>
    <property type="match status" value="1"/>
</dbReference>
<dbReference type="Pfam" id="PF01613">
    <property type="entry name" value="Flavin_Reduct"/>
    <property type="match status" value="1"/>
</dbReference>
<organism evidence="3 4">
    <name type="scientific">Pseudonocardia xishanensis</name>
    <dbReference type="NCBI Taxonomy" id="630995"/>
    <lineage>
        <taxon>Bacteria</taxon>
        <taxon>Bacillati</taxon>
        <taxon>Actinomycetota</taxon>
        <taxon>Actinomycetes</taxon>
        <taxon>Pseudonocardiales</taxon>
        <taxon>Pseudonocardiaceae</taxon>
        <taxon>Pseudonocardia</taxon>
    </lineage>
</organism>
<keyword evidence="4" id="KW-1185">Reference proteome</keyword>
<accession>A0ABP8S3Y1</accession>